<dbReference type="Proteomes" id="UP000321798">
    <property type="component" value="Unassembled WGS sequence"/>
</dbReference>
<evidence type="ECO:0008006" key="4">
    <source>
        <dbReference type="Google" id="ProtNLM"/>
    </source>
</evidence>
<feature type="region of interest" description="Disordered" evidence="1">
    <location>
        <begin position="1"/>
        <end position="63"/>
    </location>
</feature>
<gene>
    <name evidence="2" type="ORF">CSO01_13190</name>
</gene>
<feature type="compositionally biased region" description="Basic and acidic residues" evidence="1">
    <location>
        <begin position="13"/>
        <end position="26"/>
    </location>
</feature>
<organism evidence="2 3">
    <name type="scientific">Cellulomonas soli</name>
    <dbReference type="NCBI Taxonomy" id="931535"/>
    <lineage>
        <taxon>Bacteria</taxon>
        <taxon>Bacillati</taxon>
        <taxon>Actinomycetota</taxon>
        <taxon>Actinomycetes</taxon>
        <taxon>Micrococcales</taxon>
        <taxon>Cellulomonadaceae</taxon>
        <taxon>Cellulomonas</taxon>
    </lineage>
</organism>
<protein>
    <recommendedName>
        <fullName evidence="4">DUF5302 domain-containing protein</fullName>
    </recommendedName>
</protein>
<dbReference type="OrthoDB" id="4319558at2"/>
<dbReference type="InterPro" id="IPR035172">
    <property type="entry name" value="DUF5302"/>
</dbReference>
<name>A0A512PBL4_9CELL</name>
<evidence type="ECO:0000256" key="1">
    <source>
        <dbReference type="SAM" id="MobiDB-lite"/>
    </source>
</evidence>
<evidence type="ECO:0000313" key="3">
    <source>
        <dbReference type="Proteomes" id="UP000321798"/>
    </source>
</evidence>
<comment type="caution">
    <text evidence="2">The sequence shown here is derived from an EMBL/GenBank/DDBJ whole genome shotgun (WGS) entry which is preliminary data.</text>
</comment>
<dbReference type="Pfam" id="PF17227">
    <property type="entry name" value="DUF5302"/>
    <property type="match status" value="1"/>
</dbReference>
<keyword evidence="3" id="KW-1185">Reference proteome</keyword>
<accession>A0A512PBL4</accession>
<proteinExistence type="predicted"/>
<reference evidence="2 3" key="1">
    <citation type="submission" date="2019-07" db="EMBL/GenBank/DDBJ databases">
        <title>Whole genome shotgun sequence of Cellulomonas soli NBRC 109434.</title>
        <authorList>
            <person name="Hosoyama A."/>
            <person name="Uohara A."/>
            <person name="Ohji S."/>
            <person name="Ichikawa N."/>
        </authorList>
    </citation>
    <scope>NUCLEOTIDE SEQUENCE [LARGE SCALE GENOMIC DNA]</scope>
    <source>
        <strain evidence="2 3">NBRC 109434</strain>
    </source>
</reference>
<evidence type="ECO:0000313" key="2">
    <source>
        <dbReference type="EMBL" id="GEP68604.1"/>
    </source>
</evidence>
<dbReference type="EMBL" id="BKAL01000003">
    <property type="protein sequence ID" value="GEP68604.1"/>
    <property type="molecule type" value="Genomic_DNA"/>
</dbReference>
<dbReference type="AlphaFoldDB" id="A0A512PBL4"/>
<sequence length="63" mass="6734">MTQQNDPAATVSEDAKAKFREALERKKAAHHRTADGSANTGNVHGAETAGPSQRRFQRKSGSA</sequence>
<dbReference type="RefSeq" id="WP_146952331.1">
    <property type="nucleotide sequence ID" value="NZ_BAABBJ010000009.1"/>
</dbReference>